<keyword evidence="2" id="KW-1185">Reference proteome</keyword>
<name>G8ZNM2_TORDE</name>
<gene>
    <name evidence="1" type="primary">TDEL0B00870</name>
    <name evidence="1" type="ORF">TDEL_0B00870</name>
</gene>
<evidence type="ECO:0000313" key="1">
    <source>
        <dbReference type="EMBL" id="CCE90216.1"/>
    </source>
</evidence>
<dbReference type="Proteomes" id="UP000005627">
    <property type="component" value="Chromosome 2"/>
</dbReference>
<dbReference type="OrthoDB" id="3976101at2759"/>
<dbReference type="HOGENOM" id="CLU_446963_0_0_1"/>
<evidence type="ECO:0000313" key="2">
    <source>
        <dbReference type="Proteomes" id="UP000005627"/>
    </source>
</evidence>
<dbReference type="FunCoup" id="G8ZNM2">
    <property type="interactions" value="150"/>
</dbReference>
<dbReference type="EMBL" id="HE616743">
    <property type="protein sequence ID" value="CCE90216.1"/>
    <property type="molecule type" value="Genomic_DNA"/>
</dbReference>
<protein>
    <submittedName>
        <fullName evidence="1">Uncharacterized protein</fullName>
    </submittedName>
</protein>
<dbReference type="RefSeq" id="XP_003679427.1">
    <property type="nucleotide sequence ID" value="XM_003679379.1"/>
</dbReference>
<proteinExistence type="predicted"/>
<dbReference type="InParanoid" id="G8ZNM2"/>
<dbReference type="GO" id="GO:0005095">
    <property type="term" value="F:GTPase inhibitor activity"/>
    <property type="evidence" value="ECO:0007669"/>
    <property type="project" value="EnsemblFungi"/>
</dbReference>
<dbReference type="GO" id="GO:0006623">
    <property type="term" value="P:protein targeting to vacuole"/>
    <property type="evidence" value="ECO:0007669"/>
    <property type="project" value="EnsemblFungi"/>
</dbReference>
<reference evidence="1 2" key="1">
    <citation type="journal article" date="2011" name="Proc. Natl. Acad. Sci. U.S.A.">
        <title>Evolutionary erosion of yeast sex chromosomes by mating-type switching accidents.</title>
        <authorList>
            <person name="Gordon J.L."/>
            <person name="Armisen D."/>
            <person name="Proux-Wera E."/>
            <person name="Oheigeartaigh S.S."/>
            <person name="Byrne K.P."/>
            <person name="Wolfe K.H."/>
        </authorList>
    </citation>
    <scope>NUCLEOTIDE SEQUENCE [LARGE SCALE GENOMIC DNA]</scope>
    <source>
        <strain evidence="2">ATCC 10662 / CBS 1146 / NBRC 0425 / NCYC 2629 / NRRL Y-866</strain>
    </source>
</reference>
<sequence>MSVQDQLLTVLTKTCQFLNQNDVLSLAQTSRSIHDQLAIEQLYRNVIITKDPVCRSDAWFLDGDQSYLSGYRALKKSADQNDLFLYDRIERFIESPHLKYVKTLVIQDRVFADSETGNLLLRQLLDKIISLDVIEDLEIRDKTLFDEFYDEILNLSHLTKIKILDLKSLEKTKSLSSLETLEWVCDSREISHLQLSPKVKEMLSVSLRKAELIIDHANCSSLPLFSYLQSQGVKCHSLRSLKFNHLHEVNSHDKHIQEQDIAHLEEVVNLGKLEQLELGLSCEDIGCGCIDEFLMELAPHLTSLNKLGLIERTIVETSDHKVKEDWDITICKFILHIPHVGSNLKELSVRHQTPLNGLSDDSVHGNYFRRRTLYETVLPKLKALQTLMAPTMLQSLSAYEVIVCDLLWNGCQCNYCKKVLPIFDQYIMNHQYYSKESGRYMDVIPTVFFAYAGHFLTHNFLGQSSWDLSTFNFPPSSRAWNLHGYEALHHFENYECLFDESTFGPLAVVITHFFDEYMDSLVQMLPNLRRALFSGIYYAVDSDSHTYETMYT</sequence>
<dbReference type="STRING" id="1076872.G8ZNM2"/>
<accession>G8ZNM2</accession>
<dbReference type="GO" id="GO:0006897">
    <property type="term" value="P:endocytosis"/>
    <property type="evidence" value="ECO:0007669"/>
    <property type="project" value="EnsemblFungi"/>
</dbReference>
<dbReference type="KEGG" id="tdl:TDEL_0B00870"/>
<organism evidence="1 2">
    <name type="scientific">Torulaspora delbrueckii</name>
    <name type="common">Yeast</name>
    <name type="synonym">Candida colliculosa</name>
    <dbReference type="NCBI Taxonomy" id="4950"/>
    <lineage>
        <taxon>Eukaryota</taxon>
        <taxon>Fungi</taxon>
        <taxon>Dikarya</taxon>
        <taxon>Ascomycota</taxon>
        <taxon>Saccharomycotina</taxon>
        <taxon>Saccharomycetes</taxon>
        <taxon>Saccharomycetales</taxon>
        <taxon>Saccharomycetaceae</taxon>
        <taxon>Torulaspora</taxon>
    </lineage>
</organism>
<dbReference type="AlphaFoldDB" id="G8ZNM2"/>
<dbReference type="eggNOG" id="ENOG502R4NW">
    <property type="taxonomic scope" value="Eukaryota"/>
</dbReference>
<dbReference type="GeneID" id="11500221"/>